<dbReference type="PANTHER" id="PTHR14094">
    <property type="entry name" value="SIGNAL RECOGNITION PARTICLE 72"/>
    <property type="match status" value="1"/>
</dbReference>
<name>A0A3L6T9N9_PANMI</name>
<protein>
    <submittedName>
        <fullName evidence="1">Signal recognition particle subunit SRP72-like</fullName>
    </submittedName>
</protein>
<reference evidence="2" key="1">
    <citation type="journal article" date="2019" name="Nat. Commun.">
        <title>The genome of broomcorn millet.</title>
        <authorList>
            <person name="Zou C."/>
            <person name="Miki D."/>
            <person name="Li D."/>
            <person name="Tang Q."/>
            <person name="Xiao L."/>
            <person name="Rajput S."/>
            <person name="Deng P."/>
            <person name="Jia W."/>
            <person name="Huang R."/>
            <person name="Zhang M."/>
            <person name="Sun Y."/>
            <person name="Hu J."/>
            <person name="Fu X."/>
            <person name="Schnable P.S."/>
            <person name="Li F."/>
            <person name="Zhang H."/>
            <person name="Feng B."/>
            <person name="Zhu X."/>
            <person name="Liu R."/>
            <person name="Schnable J.C."/>
            <person name="Zhu J.-K."/>
            <person name="Zhang H."/>
        </authorList>
    </citation>
    <scope>NUCLEOTIDE SEQUENCE [LARGE SCALE GENOMIC DNA]</scope>
</reference>
<dbReference type="GO" id="GO:0043022">
    <property type="term" value="F:ribosome binding"/>
    <property type="evidence" value="ECO:0007669"/>
    <property type="project" value="TreeGrafter"/>
</dbReference>
<dbReference type="GO" id="GO:0006614">
    <property type="term" value="P:SRP-dependent cotranslational protein targeting to membrane"/>
    <property type="evidence" value="ECO:0007669"/>
    <property type="project" value="InterPro"/>
</dbReference>
<dbReference type="Gene3D" id="1.25.40.10">
    <property type="entry name" value="Tetratricopeptide repeat domain"/>
    <property type="match status" value="1"/>
</dbReference>
<dbReference type="EMBL" id="PQIB02000002">
    <property type="protein sequence ID" value="RLN33840.1"/>
    <property type="molecule type" value="Genomic_DNA"/>
</dbReference>
<dbReference type="InterPro" id="IPR011990">
    <property type="entry name" value="TPR-like_helical_dom_sf"/>
</dbReference>
<dbReference type="InterPro" id="IPR026270">
    <property type="entry name" value="SRP72"/>
</dbReference>
<organism evidence="1 2">
    <name type="scientific">Panicum miliaceum</name>
    <name type="common">Proso millet</name>
    <name type="synonym">Broomcorn millet</name>
    <dbReference type="NCBI Taxonomy" id="4540"/>
    <lineage>
        <taxon>Eukaryota</taxon>
        <taxon>Viridiplantae</taxon>
        <taxon>Streptophyta</taxon>
        <taxon>Embryophyta</taxon>
        <taxon>Tracheophyta</taxon>
        <taxon>Spermatophyta</taxon>
        <taxon>Magnoliopsida</taxon>
        <taxon>Liliopsida</taxon>
        <taxon>Poales</taxon>
        <taxon>Poaceae</taxon>
        <taxon>PACMAD clade</taxon>
        <taxon>Panicoideae</taxon>
        <taxon>Panicodae</taxon>
        <taxon>Paniceae</taxon>
        <taxon>Panicinae</taxon>
        <taxon>Panicum</taxon>
        <taxon>Panicum sect. Panicum</taxon>
    </lineage>
</organism>
<dbReference type="STRING" id="4540.A0A3L6T9N9"/>
<dbReference type="SUPFAM" id="SSF48452">
    <property type="entry name" value="TPR-like"/>
    <property type="match status" value="1"/>
</dbReference>
<keyword evidence="2" id="KW-1185">Reference proteome</keyword>
<dbReference type="InterPro" id="IPR031545">
    <property type="entry name" value="SRP72_TPR-like"/>
</dbReference>
<evidence type="ECO:0000313" key="2">
    <source>
        <dbReference type="Proteomes" id="UP000275267"/>
    </source>
</evidence>
<dbReference type="GO" id="GO:0008312">
    <property type="term" value="F:7S RNA binding"/>
    <property type="evidence" value="ECO:0007669"/>
    <property type="project" value="TreeGrafter"/>
</dbReference>
<comment type="caution">
    <text evidence="1">The sequence shown here is derived from an EMBL/GenBank/DDBJ whole genome shotgun (WGS) entry which is preliminary data.</text>
</comment>
<gene>
    <name evidence="1" type="ORF">C2845_PM03G09800</name>
</gene>
<dbReference type="GO" id="GO:0005786">
    <property type="term" value="C:signal recognition particle, endoplasmic reticulum targeting"/>
    <property type="evidence" value="ECO:0007669"/>
    <property type="project" value="TreeGrafter"/>
</dbReference>
<dbReference type="AlphaFoldDB" id="A0A3L6T9N9"/>
<sequence length="307" mass="34468">MPPKSKAAAAAAEPVSVEDLFTSLHRHIQASEFKQAAEVADQVLKAAPGDEDAVRCKVVAHIKADEIDKALAAMRAAERLPIDFSFYKIYCYYRQNKLQEALDLLRGQEETAAILQLESQILYRLGRMNDCMNSYKKLQKFNVDSMDLKINFIAALVAAGRASEVQTTMKAQKVNLTTRALRDTRRFELAYNSACSLIEDKKYSEAEEQLDLAKRIGKEELMVEDCGEDEIEYELAPLSAQLAYVQQILLQNPKGLKKLRPSINMCAALDNWIDSWARKGNMDQDHGTLRTGNHSILSALLVQPQTI</sequence>
<dbReference type="PANTHER" id="PTHR14094:SF9">
    <property type="entry name" value="SIGNAL RECOGNITION PARTICLE SUBUNIT SRP72"/>
    <property type="match status" value="1"/>
</dbReference>
<dbReference type="Pfam" id="PF17004">
    <property type="entry name" value="SRP_TPR_like"/>
    <property type="match status" value="1"/>
</dbReference>
<evidence type="ECO:0000313" key="1">
    <source>
        <dbReference type="EMBL" id="RLN33840.1"/>
    </source>
</evidence>
<dbReference type="Proteomes" id="UP000275267">
    <property type="component" value="Unassembled WGS sequence"/>
</dbReference>
<dbReference type="OrthoDB" id="5421607at2759"/>
<accession>A0A3L6T9N9</accession>
<proteinExistence type="predicted"/>
<dbReference type="FunFam" id="1.25.40.10:FF:001600">
    <property type="entry name" value="Signal recognition particle subunit SRP72"/>
    <property type="match status" value="1"/>
</dbReference>